<evidence type="ECO:0000313" key="3">
    <source>
        <dbReference type="Proteomes" id="UP000069771"/>
    </source>
</evidence>
<keyword evidence="3" id="KW-1185">Reference proteome</keyword>
<evidence type="ECO:0000313" key="2">
    <source>
        <dbReference type="EMBL" id="AMK53897.1"/>
    </source>
</evidence>
<dbReference type="KEGG" id="fro:AALO17_07630"/>
<protein>
    <submittedName>
        <fullName evidence="2">Uncharacterized protein</fullName>
    </submittedName>
</protein>
<feature type="region of interest" description="Disordered" evidence="1">
    <location>
        <begin position="29"/>
        <end position="51"/>
    </location>
</feature>
<dbReference type="EMBL" id="CP011391">
    <property type="protein sequence ID" value="AMK53897.1"/>
    <property type="molecule type" value="Genomic_DNA"/>
</dbReference>
<sequence>MTQPSLPALFLTACGLARRMSRMHVPAHLLHGRQIHKKSPDFSGPGLSSRD</sequence>
<organism evidence="2 3">
    <name type="scientific">Faecalibaculum rodentium</name>
    <dbReference type="NCBI Taxonomy" id="1702221"/>
    <lineage>
        <taxon>Bacteria</taxon>
        <taxon>Bacillati</taxon>
        <taxon>Bacillota</taxon>
        <taxon>Erysipelotrichia</taxon>
        <taxon>Erysipelotrichales</taxon>
        <taxon>Erysipelotrichaceae</taxon>
        <taxon>Faecalibaculum</taxon>
    </lineage>
</organism>
<proteinExistence type="predicted"/>
<dbReference type="AlphaFoldDB" id="A0A140DTC0"/>
<accession>A0A140DTC0</accession>
<evidence type="ECO:0000256" key="1">
    <source>
        <dbReference type="SAM" id="MobiDB-lite"/>
    </source>
</evidence>
<dbReference type="Proteomes" id="UP000069771">
    <property type="component" value="Chromosome"/>
</dbReference>
<dbReference type="STRING" id="1702221.AALO17_07630"/>
<gene>
    <name evidence="2" type="ORF">AALO17_07630</name>
</gene>
<reference evidence="2 3" key="1">
    <citation type="journal article" date="2016" name="Gut Pathog.">
        <title>Whole genome sequencing of "Faecalibaculum rodentium" ALO17, isolated from C57BL/6J laboratory mouse feces.</title>
        <authorList>
            <person name="Lim S."/>
            <person name="Chang D.H."/>
            <person name="Ahn S."/>
            <person name="Kim B.C."/>
        </authorList>
    </citation>
    <scope>NUCLEOTIDE SEQUENCE [LARGE SCALE GENOMIC DNA]</scope>
    <source>
        <strain evidence="2 3">Alo17</strain>
    </source>
</reference>
<name>A0A140DTC0_9FIRM</name>